<feature type="domain" description="GGDEF" evidence="2">
    <location>
        <begin position="441"/>
        <end position="576"/>
    </location>
</feature>
<comment type="caution">
    <text evidence="3">The sequence shown here is derived from an EMBL/GenBank/DDBJ whole genome shotgun (WGS) entry which is preliminary data.</text>
</comment>
<evidence type="ECO:0000256" key="1">
    <source>
        <dbReference type="SAM" id="Phobius"/>
    </source>
</evidence>
<feature type="transmembrane region" description="Helical" evidence="1">
    <location>
        <begin position="12"/>
        <end position="34"/>
    </location>
</feature>
<keyword evidence="1" id="KW-1133">Transmembrane helix</keyword>
<accession>A0A941GV00</accession>
<dbReference type="Pfam" id="PF05226">
    <property type="entry name" value="CHASE2"/>
    <property type="match status" value="1"/>
</dbReference>
<evidence type="ECO:0000259" key="2">
    <source>
        <dbReference type="PROSITE" id="PS50887"/>
    </source>
</evidence>
<dbReference type="SMART" id="SM01080">
    <property type="entry name" value="CHASE2"/>
    <property type="match status" value="1"/>
</dbReference>
<dbReference type="InterPro" id="IPR000160">
    <property type="entry name" value="GGDEF_dom"/>
</dbReference>
<dbReference type="InterPro" id="IPR029787">
    <property type="entry name" value="Nucleotide_cyclase"/>
</dbReference>
<dbReference type="SMART" id="SM00267">
    <property type="entry name" value="GGDEF"/>
    <property type="match status" value="1"/>
</dbReference>
<dbReference type="PANTHER" id="PTHR45138:SF9">
    <property type="entry name" value="DIGUANYLATE CYCLASE DGCM-RELATED"/>
    <property type="match status" value="1"/>
</dbReference>
<dbReference type="InterPro" id="IPR007890">
    <property type="entry name" value="CHASE2"/>
</dbReference>
<dbReference type="CDD" id="cd01949">
    <property type="entry name" value="GGDEF"/>
    <property type="match status" value="1"/>
</dbReference>
<dbReference type="GO" id="GO:1902201">
    <property type="term" value="P:negative regulation of bacterial-type flagellum-dependent cell motility"/>
    <property type="evidence" value="ECO:0007669"/>
    <property type="project" value="TreeGrafter"/>
</dbReference>
<dbReference type="GO" id="GO:0052621">
    <property type="term" value="F:diguanylate cyclase activity"/>
    <property type="evidence" value="ECO:0007669"/>
    <property type="project" value="TreeGrafter"/>
</dbReference>
<dbReference type="SUPFAM" id="SSF55073">
    <property type="entry name" value="Nucleotide cyclase"/>
    <property type="match status" value="1"/>
</dbReference>
<feature type="transmembrane region" description="Helical" evidence="1">
    <location>
        <begin position="381"/>
        <end position="402"/>
    </location>
</feature>
<dbReference type="GO" id="GO:0005886">
    <property type="term" value="C:plasma membrane"/>
    <property type="evidence" value="ECO:0007669"/>
    <property type="project" value="TreeGrafter"/>
</dbReference>
<keyword evidence="1" id="KW-0812">Transmembrane</keyword>
<dbReference type="AlphaFoldDB" id="A0A941GV00"/>
<dbReference type="PANTHER" id="PTHR45138">
    <property type="entry name" value="REGULATORY COMPONENTS OF SENSORY TRANSDUCTION SYSTEM"/>
    <property type="match status" value="1"/>
</dbReference>
<dbReference type="InterPro" id="IPR043128">
    <property type="entry name" value="Rev_trsase/Diguanyl_cyclase"/>
</dbReference>
<protein>
    <submittedName>
        <fullName evidence="3">CHASE2 domain-containing protein</fullName>
    </submittedName>
</protein>
<dbReference type="Proteomes" id="UP000767446">
    <property type="component" value="Unassembled WGS sequence"/>
</dbReference>
<dbReference type="PROSITE" id="PS51257">
    <property type="entry name" value="PROKAR_LIPOPROTEIN"/>
    <property type="match status" value="1"/>
</dbReference>
<dbReference type="GO" id="GO:0043709">
    <property type="term" value="P:cell adhesion involved in single-species biofilm formation"/>
    <property type="evidence" value="ECO:0007669"/>
    <property type="project" value="TreeGrafter"/>
</dbReference>
<dbReference type="EMBL" id="JADQBC010000106">
    <property type="protein sequence ID" value="MBR8829082.1"/>
    <property type="molecule type" value="Genomic_DNA"/>
</dbReference>
<keyword evidence="1" id="KW-0472">Membrane</keyword>
<feature type="transmembrane region" description="Helical" evidence="1">
    <location>
        <begin position="351"/>
        <end position="375"/>
    </location>
</feature>
<name>A0A941GV00_9CHRO</name>
<proteinExistence type="predicted"/>
<dbReference type="PROSITE" id="PS50887">
    <property type="entry name" value="GGDEF"/>
    <property type="match status" value="1"/>
</dbReference>
<evidence type="ECO:0000313" key="3">
    <source>
        <dbReference type="EMBL" id="MBR8829082.1"/>
    </source>
</evidence>
<organism evidence="3 4">
    <name type="scientific">Gomphosphaeria aponina SAG 52.96 = DSM 107014</name>
    <dbReference type="NCBI Taxonomy" id="1521640"/>
    <lineage>
        <taxon>Bacteria</taxon>
        <taxon>Bacillati</taxon>
        <taxon>Cyanobacteriota</taxon>
        <taxon>Cyanophyceae</taxon>
        <taxon>Oscillatoriophycideae</taxon>
        <taxon>Chroococcales</taxon>
        <taxon>Gomphosphaeriaceae</taxon>
        <taxon>Gomphosphaeria</taxon>
    </lineage>
</organism>
<reference evidence="3" key="1">
    <citation type="submission" date="2021-02" db="EMBL/GenBank/DDBJ databases">
        <title>Metagenome analyses of Stigonema ocellatum DSM 106950, Chlorogloea purpurea SAG 13.99 and Gomphosphaeria aponina DSM 107014.</title>
        <authorList>
            <person name="Marter P."/>
            <person name="Huang S."/>
        </authorList>
    </citation>
    <scope>NUCLEOTIDE SEQUENCE</scope>
    <source>
        <strain evidence="3">JP213</strain>
    </source>
</reference>
<dbReference type="InterPro" id="IPR050469">
    <property type="entry name" value="Diguanylate_Cyclase"/>
</dbReference>
<sequence length="577" mass="64132">MLGKIGKRKRQWVSVLITASCVAGGVIAGSWLGIFQQGEWASLDLFFRLKKEEEKDQRIVIVTISEEDIKRFNTWPIPDGIMAELLTKINAQQPRAIGLDIYRDLKVEPGYEELVKVFKASPNIIGVEKAVGEQVDSPPALQAKKQVALSDIIEDEDGKVRRSIISIATEDEGIKLGLGASLALMYLEEEEIYPEQVEPPFPISLWNKEKVIKVGEAIFIPFKANDGGYVGADSGGYQILLNFRGGEESFYLVSIWDVLEDKVAQNIMSDRIVYIGSTAESLKDFFYTPYGINPGVIIHANITSQILSAAIEGHPLLRVVPDSLEWMWIIAWSYVGAIISKKLLEANKLRGIASLGIIGLGIIGVGGSLVYISYLVFVGGWWLPVISPLVAMVGAGVAAIAYKAQDLQLIATVDDLTELANRRYFDEYFDRQWGRQGWGENYLSVILCNVDKFQEYKEKNGNLAAEQCLQKVAKVLRDSVRSQDLVARYESEEFVIILPETNPKKAFQIAQKIRHCVKDLQIARDKEKSSFVSISCGVGSTIPSKEMNTKALLATADDALYQAKENGRDRVILRFLG</sequence>
<dbReference type="Pfam" id="PF00990">
    <property type="entry name" value="GGDEF"/>
    <property type="match status" value="1"/>
</dbReference>
<dbReference type="Gene3D" id="3.30.70.270">
    <property type="match status" value="1"/>
</dbReference>
<gene>
    <name evidence="3" type="ORF">DSM107014_14485</name>
</gene>
<dbReference type="NCBIfam" id="TIGR00254">
    <property type="entry name" value="GGDEF"/>
    <property type="match status" value="1"/>
</dbReference>
<evidence type="ECO:0000313" key="4">
    <source>
        <dbReference type="Proteomes" id="UP000767446"/>
    </source>
</evidence>